<evidence type="ECO:0008006" key="3">
    <source>
        <dbReference type="Google" id="ProtNLM"/>
    </source>
</evidence>
<dbReference type="SUPFAM" id="SSF53795">
    <property type="entry name" value="PEP carboxykinase-like"/>
    <property type="match status" value="1"/>
</dbReference>
<evidence type="ECO:0000313" key="1">
    <source>
        <dbReference type="EMBL" id="MFD0947965.1"/>
    </source>
</evidence>
<dbReference type="Proteomes" id="UP001596977">
    <property type="component" value="Unassembled WGS sequence"/>
</dbReference>
<dbReference type="InterPro" id="IPR027417">
    <property type="entry name" value="P-loop_NTPase"/>
</dbReference>
<reference evidence="2" key="1">
    <citation type="journal article" date="2019" name="Int. J. Syst. Evol. Microbiol.">
        <title>The Global Catalogue of Microorganisms (GCM) 10K type strain sequencing project: providing services to taxonomists for standard genome sequencing and annotation.</title>
        <authorList>
            <consortium name="The Broad Institute Genomics Platform"/>
            <consortium name="The Broad Institute Genome Sequencing Center for Infectious Disease"/>
            <person name="Wu L."/>
            <person name="Ma J."/>
        </authorList>
    </citation>
    <scope>NUCLEOTIDE SEQUENCE [LARGE SCALE GENOMIC DNA]</scope>
    <source>
        <strain evidence="2">CCUG 62982</strain>
    </source>
</reference>
<name>A0ABW3HB89_9SPHN</name>
<evidence type="ECO:0000313" key="2">
    <source>
        <dbReference type="Proteomes" id="UP001596977"/>
    </source>
</evidence>
<accession>A0ABW3HB89</accession>
<organism evidence="1 2">
    <name type="scientific">Sphingomonas canadensis</name>
    <dbReference type="NCBI Taxonomy" id="1219257"/>
    <lineage>
        <taxon>Bacteria</taxon>
        <taxon>Pseudomonadati</taxon>
        <taxon>Pseudomonadota</taxon>
        <taxon>Alphaproteobacteria</taxon>
        <taxon>Sphingomonadales</taxon>
        <taxon>Sphingomonadaceae</taxon>
        <taxon>Sphingomonas</taxon>
    </lineage>
</organism>
<sequence>MAFMLSFPIPVDAALAYAPLRRHQRSPDDSHAAAVYLVSLPIVRCKIQAKRFGLSQGRQSQSGVDVNNSALPFTVSADLDLGQRISPYLVDGAADVEIRRGEVPETLGEEKSGDLPYQISGSRMLLKVPSGIRYLIEDGCRIVYSRSAEHEDGDVSLFLLGSAWAALCYQRGLIPLHASAVYIDGKVHAFTGRPGAGKSTLAAALSARGHPFFTDDVLIIDPARLSPDPLCFTGQKDLKLWRDAIELTGAARGVPVRSVAGFDKHYATPTNPTGAVAGVMASLVVLREGGRNSEPEITPIRGAPAINALRRAVYRPIFAEKILGNRALWQGLAGLAGKVQVMRFTRRMMPDEFDSGVAFMARWIEAHD</sequence>
<gene>
    <name evidence="1" type="ORF">ACFQ1E_16600</name>
</gene>
<protein>
    <recommendedName>
        <fullName evidence="3">Serine kinase</fullName>
    </recommendedName>
</protein>
<comment type="caution">
    <text evidence="1">The sequence shown here is derived from an EMBL/GenBank/DDBJ whole genome shotgun (WGS) entry which is preliminary data.</text>
</comment>
<dbReference type="Gene3D" id="3.40.50.300">
    <property type="entry name" value="P-loop containing nucleotide triphosphate hydrolases"/>
    <property type="match status" value="1"/>
</dbReference>
<keyword evidence="2" id="KW-1185">Reference proteome</keyword>
<dbReference type="EMBL" id="JBHTJG010000009">
    <property type="protein sequence ID" value="MFD0947965.1"/>
    <property type="molecule type" value="Genomic_DNA"/>
</dbReference>
<proteinExistence type="predicted"/>